<feature type="domain" description="Response regulatory" evidence="7">
    <location>
        <begin position="4"/>
        <end position="129"/>
    </location>
</feature>
<dbReference type="SUPFAM" id="SSF52172">
    <property type="entry name" value="CheY-like"/>
    <property type="match status" value="1"/>
</dbReference>
<dbReference type="EMBL" id="LFBV01000003">
    <property type="protein sequence ID" value="OKH94068.1"/>
    <property type="molecule type" value="Genomic_DNA"/>
</dbReference>
<keyword evidence="3" id="KW-0238">DNA-binding</keyword>
<evidence type="ECO:0000256" key="1">
    <source>
        <dbReference type="ARBA" id="ARBA00022553"/>
    </source>
</evidence>
<evidence type="ECO:0000313" key="9">
    <source>
        <dbReference type="Proteomes" id="UP000186455"/>
    </source>
</evidence>
<keyword evidence="9" id="KW-1185">Reference proteome</keyword>
<keyword evidence="1 5" id="KW-0597">Phosphoprotein</keyword>
<evidence type="ECO:0000256" key="3">
    <source>
        <dbReference type="ARBA" id="ARBA00023125"/>
    </source>
</evidence>
<dbReference type="Pfam" id="PF00196">
    <property type="entry name" value="GerE"/>
    <property type="match status" value="1"/>
</dbReference>
<dbReference type="GO" id="GO:0003677">
    <property type="term" value="F:DNA binding"/>
    <property type="evidence" value="ECO:0007669"/>
    <property type="project" value="UniProtKB-KW"/>
</dbReference>
<evidence type="ECO:0000313" key="8">
    <source>
        <dbReference type="EMBL" id="OKH94068.1"/>
    </source>
</evidence>
<name>A0A1Q4V893_9ACTN</name>
<feature type="domain" description="HTH luxR-type" evidence="6">
    <location>
        <begin position="155"/>
        <end position="220"/>
    </location>
</feature>
<evidence type="ECO:0000259" key="7">
    <source>
        <dbReference type="PROSITE" id="PS50110"/>
    </source>
</evidence>
<reference evidence="8 9" key="1">
    <citation type="submission" date="2015-06" db="EMBL/GenBank/DDBJ databases">
        <title>Cloning and characterization of the uncialamcin biosynthetic gene cluster.</title>
        <authorList>
            <person name="Yan X."/>
            <person name="Huang T."/>
            <person name="Ge H."/>
            <person name="Shen B."/>
        </authorList>
    </citation>
    <scope>NUCLEOTIDE SEQUENCE [LARGE SCALE GENOMIC DNA]</scope>
    <source>
        <strain evidence="8 9">DCA2648</strain>
    </source>
</reference>
<dbReference type="CDD" id="cd06170">
    <property type="entry name" value="LuxR_C_like"/>
    <property type="match status" value="1"/>
</dbReference>
<dbReference type="STRING" id="1048205.AB852_15560"/>
<dbReference type="AlphaFoldDB" id="A0A1Q4V893"/>
<dbReference type="GO" id="GO:0000160">
    <property type="term" value="P:phosphorelay signal transduction system"/>
    <property type="evidence" value="ECO:0007669"/>
    <property type="project" value="InterPro"/>
</dbReference>
<evidence type="ECO:0000256" key="5">
    <source>
        <dbReference type="PROSITE-ProRule" id="PRU00169"/>
    </source>
</evidence>
<dbReference type="InterPro" id="IPR001789">
    <property type="entry name" value="Sig_transdc_resp-reg_receiver"/>
</dbReference>
<dbReference type="Gene3D" id="3.40.50.2300">
    <property type="match status" value="1"/>
</dbReference>
<dbReference type="GO" id="GO:0006355">
    <property type="term" value="P:regulation of DNA-templated transcription"/>
    <property type="evidence" value="ECO:0007669"/>
    <property type="project" value="InterPro"/>
</dbReference>
<dbReference type="PROSITE" id="PS50110">
    <property type="entry name" value="RESPONSE_REGULATORY"/>
    <property type="match status" value="1"/>
</dbReference>
<dbReference type="Proteomes" id="UP000186455">
    <property type="component" value="Unassembled WGS sequence"/>
</dbReference>
<evidence type="ECO:0000259" key="6">
    <source>
        <dbReference type="PROSITE" id="PS50043"/>
    </source>
</evidence>
<feature type="modified residue" description="4-aspartylphosphate" evidence="5">
    <location>
        <position position="57"/>
    </location>
</feature>
<gene>
    <name evidence="8" type="ORF">AB852_15560</name>
</gene>
<dbReference type="PANTHER" id="PTHR43214">
    <property type="entry name" value="TWO-COMPONENT RESPONSE REGULATOR"/>
    <property type="match status" value="1"/>
</dbReference>
<dbReference type="SMART" id="SM00421">
    <property type="entry name" value="HTH_LUXR"/>
    <property type="match status" value="1"/>
</dbReference>
<dbReference type="SMART" id="SM00448">
    <property type="entry name" value="REC"/>
    <property type="match status" value="1"/>
</dbReference>
<dbReference type="RefSeq" id="WP_073788570.1">
    <property type="nucleotide sequence ID" value="NZ_CP109290.1"/>
</dbReference>
<dbReference type="Pfam" id="PF00072">
    <property type="entry name" value="Response_reg"/>
    <property type="match status" value="1"/>
</dbReference>
<keyword evidence="2" id="KW-0805">Transcription regulation</keyword>
<accession>A0A1Q4V893</accession>
<dbReference type="PANTHER" id="PTHR43214:SF24">
    <property type="entry name" value="TRANSCRIPTIONAL REGULATORY PROTEIN NARL-RELATED"/>
    <property type="match status" value="1"/>
</dbReference>
<sequence length="223" mass="23974">MTVGVFLVDDHPMFREGMRAALESSGELKVVGEAFSGEDALDLVPELGSSVDVVLMDLRLPGISGLETIRELTADAASGPVGTHRPRVLVVSMSAEDDEVVAVLRAGAHGYVTKDASRDVLLRAVLTVVEGGAVFSSDIAQRLGTYFSAVHELPSRAAFPQLTDREREVLDLVARGYSNRRIARALVLSEKTVRNHVSHVFAKLQVNDRSMAGVRARDAGLGR</sequence>
<keyword evidence="4" id="KW-0804">Transcription</keyword>
<dbReference type="PROSITE" id="PS00622">
    <property type="entry name" value="HTH_LUXR_1"/>
    <property type="match status" value="1"/>
</dbReference>
<dbReference type="PROSITE" id="PS50043">
    <property type="entry name" value="HTH_LUXR_2"/>
    <property type="match status" value="1"/>
</dbReference>
<dbReference type="CDD" id="cd17535">
    <property type="entry name" value="REC_NarL-like"/>
    <property type="match status" value="1"/>
</dbReference>
<dbReference type="InterPro" id="IPR000792">
    <property type="entry name" value="Tscrpt_reg_LuxR_C"/>
</dbReference>
<dbReference type="InterPro" id="IPR016032">
    <property type="entry name" value="Sig_transdc_resp-reg_C-effctor"/>
</dbReference>
<dbReference type="InterPro" id="IPR011006">
    <property type="entry name" value="CheY-like_superfamily"/>
</dbReference>
<dbReference type="SUPFAM" id="SSF46894">
    <property type="entry name" value="C-terminal effector domain of the bipartite response regulators"/>
    <property type="match status" value="1"/>
</dbReference>
<evidence type="ECO:0000256" key="4">
    <source>
        <dbReference type="ARBA" id="ARBA00023163"/>
    </source>
</evidence>
<dbReference type="PRINTS" id="PR00038">
    <property type="entry name" value="HTHLUXR"/>
</dbReference>
<proteinExistence type="predicted"/>
<protein>
    <submittedName>
        <fullName evidence="8">LuxR family transcriptional regulator</fullName>
    </submittedName>
</protein>
<dbReference type="InterPro" id="IPR039420">
    <property type="entry name" value="WalR-like"/>
</dbReference>
<evidence type="ECO:0000256" key="2">
    <source>
        <dbReference type="ARBA" id="ARBA00023015"/>
    </source>
</evidence>
<dbReference type="InterPro" id="IPR058245">
    <property type="entry name" value="NreC/VraR/RcsB-like_REC"/>
</dbReference>
<organism evidence="8 9">
    <name type="scientific">Streptomyces uncialis</name>
    <dbReference type="NCBI Taxonomy" id="1048205"/>
    <lineage>
        <taxon>Bacteria</taxon>
        <taxon>Bacillati</taxon>
        <taxon>Actinomycetota</taxon>
        <taxon>Actinomycetes</taxon>
        <taxon>Kitasatosporales</taxon>
        <taxon>Streptomycetaceae</taxon>
        <taxon>Streptomyces</taxon>
    </lineage>
</organism>
<comment type="caution">
    <text evidence="8">The sequence shown here is derived from an EMBL/GenBank/DDBJ whole genome shotgun (WGS) entry which is preliminary data.</text>
</comment>